<name>A0AAF0Z155_9MICO</name>
<dbReference type="KEGG" id="sbil:SANBI_002100"/>
<dbReference type="AlphaFoldDB" id="A0AAF0Z155"/>
<dbReference type="EMBL" id="CP138359">
    <property type="protein sequence ID" value="WPF80862.1"/>
    <property type="molecule type" value="Genomic_DNA"/>
</dbReference>
<reference evidence="2" key="1">
    <citation type="submission" date="2023-11" db="EMBL/GenBank/DDBJ databases">
        <authorList>
            <person name="Helweg L.P."/>
            <person name="Kiel A."/>
            <person name="Hitz F."/>
            <person name="Ruckert-Reed C."/>
            <person name="Busche T."/>
            <person name="Kaltschmidt B."/>
            <person name="Kaltschmidt C."/>
        </authorList>
    </citation>
    <scope>NUCLEOTIDE SEQUENCE [LARGE SCALE GENOMIC DNA]</scope>
    <source>
        <strain evidence="2">4.1</strain>
    </source>
</reference>
<dbReference type="Gene3D" id="1.25.40.10">
    <property type="entry name" value="Tetratricopeptide repeat domain"/>
    <property type="match status" value="1"/>
</dbReference>
<proteinExistence type="predicted"/>
<dbReference type="Proteomes" id="UP001304340">
    <property type="component" value="Chromosome"/>
</dbReference>
<evidence type="ECO:0000313" key="1">
    <source>
        <dbReference type="EMBL" id="WPF80862.1"/>
    </source>
</evidence>
<dbReference type="InterPro" id="IPR011990">
    <property type="entry name" value="TPR-like_helical_dom_sf"/>
</dbReference>
<gene>
    <name evidence="1" type="ORF">SANBI_002100</name>
</gene>
<dbReference type="RefSeq" id="WP_319154795.1">
    <property type="nucleotide sequence ID" value="NZ_CP138359.1"/>
</dbReference>
<keyword evidence="2" id="KW-1185">Reference proteome</keyword>
<accession>A0AAF0Z155</accession>
<sequence length="1177" mass="128713">MAVDWTLLAAKAVGPAVGKLSISTWKRIAYSWTLPLKLRKASSAEFIELSKYWTLRKQCQKIDFVRAFRSGSPKDIEQLASDLQADLGAGPVISSAEEAKLLVGALISIHTQMLPAHQALETQVRTAVAELKLAIRQASPQEADDYSLQVAPLRRRQLETLLETWHAFPRFLGELSTASSNQEALKAWNSRRPPWWKDAPTNVTLWIAEIAGDAALPTISADLIEEAIADGATRVDYWEARAAVLRSGNTGEEQLANLLPLAGKHALMGTIIHFLQGNFIEAQSSLCDWTSLDESESSYRNFIECQVFAAKGDLGKTEELAMNSLENEGLTRNAIVAVNALLDNGRPRQNQVHLANLRRAQTLSVRSRDTERRWGQPSVMSTLLAIESAIYAGDTQTAWTLTQLTPDGTATFEEHNDSRIQEYAALIAIEIRPLEEATLQVLGIRDPLKSSEAEALLAMRRGELTEAEGLWRAAIEYATSEEEEYRFAQQISILGGEISGSELRLVDHAELRNLNLISQAAREVTGAFQQLRNEARRDRNLTFAFLAICQHGGKHEEAAKAMAESAQYWNDSVMWEIAAREYDRSSNPALAASCARTAWLSSSRPKSHNIHLLHLQIESYSSIRDWKNAASASAELMALTPDSPDAIWCLTICLMELTRYEEAWNTYQKLGNSPAPRSERETLALIHLSRHEEKSLDSVERILLLAESESASETVKAAAVYSILMRGPEAVSPAPDAQERVAVLLAQVPHVFESVPVNLEDPMATLDAIVASSPDTSEIDREVFLGTYPLGLASSVHGRGYAETLVAWAGPRFSGNPNSFEREVQQARELRSQRVAIDTSSFLSLAQLDKMSADKLLGYFDAPVRSLAQAIDAASAVDSFRPLSTMTVGRGGDGSARVHTISEEEARALLDRAKNVSRLILGTHGEHSEAAGIFDTLSDNGVAPVWLSALSLSINGHSVGYMSDDAVLRKIASDKGSASISTSAVIEAALRDGHLDKDEAILMQASLIRAGCVGGVFREDWLRVAVEIDSWLPKGGSLQIAWAPDSTNPTSLVGAALEFAGHCAANPAAISAWVHALAEWVARTSGESAQNNVNWLLTRILDEDWLTQTALPFVLDGIRQAIGERDLEDPLEHALRIEFERLSNGLTHQVAAMYVQGLVSLSTPADKSVANMVILTT</sequence>
<protein>
    <submittedName>
        <fullName evidence="1">Tetratricopeptide repeat protein</fullName>
    </submittedName>
</protein>
<organism evidence="1 2">
    <name type="scientific">Sanguibacter biliveldensis</name>
    <dbReference type="NCBI Taxonomy" id="3030830"/>
    <lineage>
        <taxon>Bacteria</taxon>
        <taxon>Bacillati</taxon>
        <taxon>Actinomycetota</taxon>
        <taxon>Actinomycetes</taxon>
        <taxon>Micrococcales</taxon>
        <taxon>Sanguibacteraceae</taxon>
        <taxon>Sanguibacter</taxon>
    </lineage>
</organism>
<evidence type="ECO:0000313" key="2">
    <source>
        <dbReference type="Proteomes" id="UP001304340"/>
    </source>
</evidence>
<dbReference type="SUPFAM" id="SSF48452">
    <property type="entry name" value="TPR-like"/>
    <property type="match status" value="1"/>
</dbReference>